<dbReference type="PROSITE" id="PS00018">
    <property type="entry name" value="EF_HAND_1"/>
    <property type="match status" value="1"/>
</dbReference>
<feature type="compositionally biased region" description="Polar residues" evidence="18">
    <location>
        <begin position="785"/>
        <end position="826"/>
    </location>
</feature>
<evidence type="ECO:0000259" key="20">
    <source>
        <dbReference type="PROSITE" id="PS50031"/>
    </source>
</evidence>
<dbReference type="Pfam" id="PF12763">
    <property type="entry name" value="EH"/>
    <property type="match status" value="3"/>
</dbReference>
<dbReference type="SMART" id="SM00054">
    <property type="entry name" value="EFh"/>
    <property type="match status" value="3"/>
</dbReference>
<evidence type="ECO:0000256" key="1">
    <source>
        <dbReference type="ARBA" id="ARBA00004125"/>
    </source>
</evidence>
<comment type="caution">
    <text evidence="22">The sequence shown here is derived from an EMBL/GenBank/DDBJ whole genome shotgun (WGS) entry which is preliminary data.</text>
</comment>
<feature type="domain" description="UBA" evidence="19">
    <location>
        <begin position="1369"/>
        <end position="1402"/>
    </location>
</feature>
<evidence type="ECO:0000256" key="18">
    <source>
        <dbReference type="SAM" id="MobiDB-lite"/>
    </source>
</evidence>
<gene>
    <name evidence="22" type="ORF">D6D01_06545</name>
</gene>
<dbReference type="PROSITE" id="PS50031">
    <property type="entry name" value="EH"/>
    <property type="match status" value="3"/>
</dbReference>
<evidence type="ECO:0000259" key="19">
    <source>
        <dbReference type="PROSITE" id="PS50030"/>
    </source>
</evidence>
<dbReference type="Gene3D" id="1.10.238.10">
    <property type="entry name" value="EF-hand"/>
    <property type="match status" value="3"/>
</dbReference>
<feature type="compositionally biased region" description="Basic and acidic residues" evidence="18">
    <location>
        <begin position="1078"/>
        <end position="1091"/>
    </location>
</feature>
<dbReference type="InterPro" id="IPR002048">
    <property type="entry name" value="EF_hand_dom"/>
</dbReference>
<evidence type="ECO:0000256" key="5">
    <source>
        <dbReference type="ARBA" id="ARBA00011159"/>
    </source>
</evidence>
<dbReference type="PROSITE" id="PS50030">
    <property type="entry name" value="UBA"/>
    <property type="match status" value="1"/>
</dbReference>
<evidence type="ECO:0000256" key="15">
    <source>
        <dbReference type="ARBA" id="ARBA00023212"/>
    </source>
</evidence>
<dbReference type="InterPro" id="IPR018247">
    <property type="entry name" value="EF_Hand_1_Ca_BS"/>
</dbReference>
<keyword evidence="15" id="KW-0963">Cytoplasm</keyword>
<dbReference type="InterPro" id="IPR011992">
    <property type="entry name" value="EF-hand-dom_pair"/>
</dbReference>
<evidence type="ECO:0008006" key="24">
    <source>
        <dbReference type="Google" id="ProtNLM"/>
    </source>
</evidence>
<keyword evidence="7" id="KW-0812">Transmembrane</keyword>
<evidence type="ECO:0000256" key="6">
    <source>
        <dbReference type="ARBA" id="ARBA00022583"/>
    </source>
</evidence>
<feature type="region of interest" description="Disordered" evidence="18">
    <location>
        <begin position="235"/>
        <end position="266"/>
    </location>
</feature>
<feature type="coiled-coil region" evidence="17">
    <location>
        <begin position="1670"/>
        <end position="1697"/>
    </location>
</feature>
<feature type="compositionally biased region" description="Low complexity" evidence="18">
    <location>
        <begin position="858"/>
        <end position="871"/>
    </location>
</feature>
<feature type="compositionally biased region" description="Low complexity" evidence="18">
    <location>
        <begin position="729"/>
        <end position="745"/>
    </location>
</feature>
<keyword evidence="15" id="KW-0206">Cytoskeleton</keyword>
<dbReference type="InterPro" id="IPR009060">
    <property type="entry name" value="UBA-like_sf"/>
</dbReference>
<evidence type="ECO:0000256" key="3">
    <source>
        <dbReference type="ARBA" id="ARBA00004173"/>
    </source>
</evidence>
<evidence type="ECO:0000256" key="14">
    <source>
        <dbReference type="ARBA" id="ARBA00023203"/>
    </source>
</evidence>
<feature type="compositionally biased region" description="Basic and acidic residues" evidence="18">
    <location>
        <begin position="691"/>
        <end position="715"/>
    </location>
</feature>
<reference evidence="22 23" key="1">
    <citation type="submission" date="2018-10" db="EMBL/GenBank/DDBJ databases">
        <title>Fifty Aureobasidium pullulans genomes reveal a recombining polyextremotolerant generalist.</title>
        <authorList>
            <person name="Gostincar C."/>
            <person name="Turk M."/>
            <person name="Zajc J."/>
            <person name="Gunde-Cimerman N."/>
        </authorList>
    </citation>
    <scope>NUCLEOTIDE SEQUENCE [LARGE SCALE GENOMIC DNA]</scope>
    <source>
        <strain evidence="22 23">EXF-6604</strain>
    </source>
</reference>
<keyword evidence="8" id="KW-0967">Endosome</keyword>
<organism evidence="22 23">
    <name type="scientific">Aureobasidium pullulans</name>
    <name type="common">Black yeast</name>
    <name type="synonym">Pullularia pullulans</name>
    <dbReference type="NCBI Taxonomy" id="5580"/>
    <lineage>
        <taxon>Eukaryota</taxon>
        <taxon>Fungi</taxon>
        <taxon>Dikarya</taxon>
        <taxon>Ascomycota</taxon>
        <taxon>Pezizomycotina</taxon>
        <taxon>Dothideomycetes</taxon>
        <taxon>Dothideomycetidae</taxon>
        <taxon>Dothideales</taxon>
        <taxon>Saccotheciaceae</taxon>
        <taxon>Aureobasidium</taxon>
    </lineage>
</organism>
<dbReference type="InterPro" id="IPR015940">
    <property type="entry name" value="UBA"/>
</dbReference>
<keyword evidence="6" id="KW-0254">Endocytosis</keyword>
<dbReference type="Proteomes" id="UP000306584">
    <property type="component" value="Unassembled WGS sequence"/>
</dbReference>
<dbReference type="SMART" id="SM00027">
    <property type="entry name" value="EH"/>
    <property type="match status" value="3"/>
</dbReference>
<keyword evidence="9" id="KW-0106">Calcium</keyword>
<feature type="compositionally biased region" description="Low complexity" evidence="18">
    <location>
        <begin position="1157"/>
        <end position="1166"/>
    </location>
</feature>
<feature type="domain" description="EF-hand" evidence="21">
    <location>
        <begin position="327"/>
        <end position="362"/>
    </location>
</feature>
<dbReference type="SUPFAM" id="SSF47473">
    <property type="entry name" value="EF-hand"/>
    <property type="match status" value="3"/>
</dbReference>
<accession>A0A4S9KYF8</accession>
<feature type="region of interest" description="Disordered" evidence="18">
    <location>
        <begin position="1442"/>
        <end position="1464"/>
    </location>
</feature>
<evidence type="ECO:0000313" key="22">
    <source>
        <dbReference type="EMBL" id="THY21646.1"/>
    </source>
</evidence>
<evidence type="ECO:0000256" key="9">
    <source>
        <dbReference type="ARBA" id="ARBA00022837"/>
    </source>
</evidence>
<comment type="function">
    <text evidence="16">Component of the PAN1 actin cytoskeleton-regulatory complex required for the internalization of endosomes during actin-coupled endocytosis. The complex links the site of endocytosis to the cell membrane-associated actin cytoskeleton. Mediates uptake of external molecules and vacuolar degradation of plasma membrane proteins. Plays a role in the proper organization of the cell membrane-associated actin cytoskeleton and promotes its destabilization.</text>
</comment>
<feature type="domain" description="EH" evidence="20">
    <location>
        <begin position="13"/>
        <end position="99"/>
    </location>
</feature>
<evidence type="ECO:0000256" key="4">
    <source>
        <dbReference type="ARBA" id="ARBA00004413"/>
    </source>
</evidence>
<feature type="compositionally biased region" description="Polar residues" evidence="18">
    <location>
        <begin position="491"/>
        <end position="511"/>
    </location>
</feature>
<dbReference type="GO" id="GO:0003779">
    <property type="term" value="F:actin binding"/>
    <property type="evidence" value="ECO:0007669"/>
    <property type="project" value="UniProtKB-KW"/>
</dbReference>
<comment type="subcellular location">
    <subcellularLocation>
        <location evidence="4">Cell membrane</location>
        <topology evidence="4">Peripheral membrane protein</topology>
        <orientation evidence="4">Cytoplasmic side</orientation>
    </subcellularLocation>
    <subcellularLocation>
        <location evidence="2">Cytoplasm</location>
        <location evidence="2">Cytoskeleton</location>
        <location evidence="2">Actin patch</location>
    </subcellularLocation>
    <subcellularLocation>
        <location evidence="1">Endosome membrane</location>
        <topology evidence="1">Peripheral membrane protein</topology>
        <orientation evidence="1">Cytoplasmic side</orientation>
    </subcellularLocation>
    <subcellularLocation>
        <location evidence="3">Mitochondrion</location>
    </subcellularLocation>
</comment>
<feature type="domain" description="EH" evidence="20">
    <location>
        <begin position="139"/>
        <end position="236"/>
    </location>
</feature>
<proteinExistence type="predicted"/>
<dbReference type="Gene3D" id="1.20.5.340">
    <property type="match status" value="1"/>
</dbReference>
<feature type="region of interest" description="Disordered" evidence="18">
    <location>
        <begin position="1483"/>
        <end position="1574"/>
    </location>
</feature>
<evidence type="ECO:0000256" key="12">
    <source>
        <dbReference type="ARBA" id="ARBA00023128"/>
    </source>
</evidence>
<sequence>MSYQNNLNLSADEKRYYGQLFQQADTDRLGVVTGEIAVRFFEKTKVAPNVLGEIWQIADHENRGLLTKPGFSVALRLIGHYQAGREPTAELAFRPGPLPKFDGMPPPPPAPAPVAVAPAPAPIQAQGTGIRIPPLNPEKLTQYANLYEQSAGGGYLSACAYRTSLGEQAKAIFERAGLPNETLGRIWQLADREGKGSLDKTEFCIAMHLITCYKSRALAGFPNVLPPALFEAAARRPNPTGRSSVPPAGPSAMPRQFTGPQARAQSPLARAAFGAPPPMAPQTTGPAWLVAPPEKAKYDQFFSSIDTANNGVLSGEQAVRFFSDSGLPEETLASIWDLADINSEGQLNRDEFAVAMYLIRQQRSGAPLPAFLPPALIPPTMRNQAHPTPQTTAPAFDNANNSSQLPKSATEDLFGLDEPMPQIPAQQPAPVPVSTQNTGNAFGSDPFAGGSKPSSPPPNASPRNFTPQQTGGPSSLFKPFIPTSAFGATLAAQNTGGSNAPSSVPSNATRSPQPPSAMDDLLGDANDEETRNITEDTTELANMSNQLGNLRNQMQDVQTKKTTNERDLAASSAQKRELEQRLAQFRAQYENEVRTVKSLEEQLANSRNETKKLQQEYAMIEGTYQDLQNQHQQVSQALTADQQENASLKQRISQMNAEITQLKPQLDKMRSDARQQKGMVAINKKQLATSEGEHEKIQTEMGDLKKAAEERELQERQQAAAAQEERSRAVVSPQPPSTVVSPAPSNTNPFFRKATAPREEGTLSPGGFLSSAPSPSAFDALFGPSASSQQQAGTHTPPVTSFRSEPSGPSVSSDGRLTPGSPTLSATAHDEPPPPPPESRQFTPNILPMRQPLTRDQSVASSNRAAPPASRMGEQDAGVTSPWDHPPTNAFSSNPWGGEDVATPPAQMSGPAIQSQNHDGNHDSVSRDVPQQLEEEIPGAFPETPMETQTTGQSTQAPTHDFDSAFAGFGDGQQQHNGDHSATHDPFAPAPVSREIDAAPVSREVNAAPVSREVNAAPVSREVSAAPPSYGNSEFPPIQTLEHEDSSSDDDSDSERGFGGDFGASESHVPAAAAEIPSGEHRELVVGDSRRPSAVGTHSATNLSELPSITAQTSPPSYETAQEGQHRSGSNNFPPEFTGLLPSREDPTQSPVPHSVPQEPQQPQTPMTSTAGSDHFHDAHSRPMSNVTDMGATSFANVGDVTQHATPVAPQETTKDAFDDDFDNFDDLAEAKEASGEGFDFGFPGHQNTDEFDANFDSPAQSTIHTVSSPQETPVTRIAPNGFSDFDTNTSGSQQQTTIASPFASTHAPQAQQPHDWDAIFSGLDTPAPQVEPSVAGSRLGDGAATPKASAAQTTTMPPLGRAISTGTEHDDPILKRLTGMGYQREKALDALEKFDYDIDRSPPPTMSTPRLTFLYPFLFTSVGKTPFSREVSRTGRQVFRTAAKRSQTATKPIRYGKANEPPPYLAGAKGIAAVLPGDVAPSDAKALPQPTKKDIDTATPKDTSPAPSERPLRSTRLPESPVLDASESQPPGPPSPAPRVPHTNALDTVLNMPSSDSQRSTSSPKQDQEPLTDLQKIRKQIEEEAAKRPRPPHIDAPDYVHHFDTYGLVKRLEDGGWSQAQAITIMKATRTTLSENIDLARNALVSKSNVENEAYLFRAACSELHTEIMTKRRAEAERARTERTRLEHEVDILGQRMTQDSGNMKDELKGMFDDRKMGVQNEQRDIERKIQELNYRITVLLNSDSRSDVEGVRWIITKRAGFALLACVLMILASIKFASTAAMWAEDEKKRAAAIAAMNNNQPTNNNNNHPGSNGSSGGIDFLNSGTMNDRAREELGQGEILVRQGDNPAFVSLG</sequence>
<dbReference type="Pfam" id="PF07798">
    <property type="entry name" value="CCDC90-like"/>
    <property type="match status" value="1"/>
</dbReference>
<keyword evidence="12" id="KW-0496">Mitochondrion</keyword>
<evidence type="ECO:0000256" key="16">
    <source>
        <dbReference type="ARBA" id="ARBA00025194"/>
    </source>
</evidence>
<dbReference type="PANTHER" id="PTHR11216:SF170">
    <property type="entry name" value="DYNAMIN ASSOCIATED PROTEIN 160, ISOFORM D"/>
    <property type="match status" value="1"/>
</dbReference>
<dbReference type="CDD" id="cd00052">
    <property type="entry name" value="EH"/>
    <property type="match status" value="3"/>
</dbReference>
<dbReference type="GO" id="GO:0030479">
    <property type="term" value="C:actin cortical patch"/>
    <property type="evidence" value="ECO:0007669"/>
    <property type="project" value="UniProtKB-SubCell"/>
</dbReference>
<feature type="domain" description="EF-hand" evidence="21">
    <location>
        <begin position="178"/>
        <end position="213"/>
    </location>
</feature>
<dbReference type="CDD" id="cd14270">
    <property type="entry name" value="UBA"/>
    <property type="match status" value="1"/>
</dbReference>
<evidence type="ECO:0000256" key="8">
    <source>
        <dbReference type="ARBA" id="ARBA00022753"/>
    </source>
</evidence>
<feature type="region of interest" description="Disordered" evidence="18">
    <location>
        <begin position="1801"/>
        <end position="1825"/>
    </location>
</feature>
<feature type="region of interest" description="Disordered" evidence="18">
    <location>
        <begin position="1236"/>
        <end position="1255"/>
    </location>
</feature>
<evidence type="ECO:0000256" key="2">
    <source>
        <dbReference type="ARBA" id="ARBA00004134"/>
    </source>
</evidence>
<dbReference type="InterPro" id="IPR024461">
    <property type="entry name" value="CCDC90-like"/>
</dbReference>
<dbReference type="Gene3D" id="1.10.287.1490">
    <property type="match status" value="1"/>
</dbReference>
<evidence type="ECO:0000256" key="11">
    <source>
        <dbReference type="ARBA" id="ARBA00023054"/>
    </source>
</evidence>
<dbReference type="GO" id="GO:0005739">
    <property type="term" value="C:mitochondrion"/>
    <property type="evidence" value="ECO:0007669"/>
    <property type="project" value="UniProtKB-SubCell"/>
</dbReference>
<feature type="compositionally biased region" description="Polar residues" evidence="18">
    <location>
        <begin position="946"/>
        <end position="958"/>
    </location>
</feature>
<comment type="subunit">
    <text evidence="5">Component of the PAN1 actin cytoskeleton-regulatory complex.</text>
</comment>
<feature type="region of interest" description="Disordered" evidence="18">
    <location>
        <begin position="375"/>
        <end position="523"/>
    </location>
</feature>
<evidence type="ECO:0000256" key="10">
    <source>
        <dbReference type="ARBA" id="ARBA00022989"/>
    </source>
</evidence>
<dbReference type="InterPro" id="IPR000261">
    <property type="entry name" value="EH_dom"/>
</dbReference>
<feature type="domain" description="EH" evidence="20">
    <location>
        <begin position="294"/>
        <end position="383"/>
    </location>
</feature>
<evidence type="ECO:0000256" key="7">
    <source>
        <dbReference type="ARBA" id="ARBA00022692"/>
    </source>
</evidence>
<dbReference type="PROSITE" id="PS50222">
    <property type="entry name" value="EF_HAND_2"/>
    <property type="match status" value="2"/>
</dbReference>
<protein>
    <recommendedName>
        <fullName evidence="24">EF-hand</fullName>
    </recommendedName>
</protein>
<feature type="compositionally biased region" description="Low complexity" evidence="18">
    <location>
        <begin position="1801"/>
        <end position="1815"/>
    </location>
</feature>
<evidence type="ECO:0000256" key="17">
    <source>
        <dbReference type="SAM" id="Coils"/>
    </source>
</evidence>
<evidence type="ECO:0000259" key="21">
    <source>
        <dbReference type="PROSITE" id="PS50222"/>
    </source>
</evidence>
<dbReference type="EMBL" id="QZBD01000282">
    <property type="protein sequence ID" value="THY21646.1"/>
    <property type="molecule type" value="Genomic_DNA"/>
</dbReference>
<feature type="coiled-coil region" evidence="17">
    <location>
        <begin position="533"/>
        <end position="658"/>
    </location>
</feature>
<dbReference type="PANTHER" id="PTHR11216">
    <property type="entry name" value="EH DOMAIN"/>
    <property type="match status" value="1"/>
</dbReference>
<dbReference type="GO" id="GO:0005509">
    <property type="term" value="F:calcium ion binding"/>
    <property type="evidence" value="ECO:0007669"/>
    <property type="project" value="InterPro"/>
</dbReference>
<feature type="compositionally biased region" description="Polar residues" evidence="18">
    <location>
        <begin position="381"/>
        <end position="407"/>
    </location>
</feature>
<feature type="compositionally biased region" description="Polar residues" evidence="18">
    <location>
        <begin position="1096"/>
        <end position="1133"/>
    </location>
</feature>
<keyword evidence="13" id="KW-0472">Membrane</keyword>
<feature type="region of interest" description="Disordered" evidence="18">
    <location>
        <begin position="685"/>
        <end position="1222"/>
    </location>
</feature>
<dbReference type="GO" id="GO:0006897">
    <property type="term" value="P:endocytosis"/>
    <property type="evidence" value="ECO:0007669"/>
    <property type="project" value="UniProtKB-KW"/>
</dbReference>
<feature type="compositionally biased region" description="Low complexity" evidence="18">
    <location>
        <begin position="1555"/>
        <end position="1564"/>
    </location>
</feature>
<keyword evidence="11 17" id="KW-0175">Coiled coil</keyword>
<keyword evidence="14" id="KW-0009">Actin-binding</keyword>
<feature type="compositionally biased region" description="Pro residues" evidence="18">
    <location>
        <begin position="1531"/>
        <end position="1540"/>
    </location>
</feature>
<feature type="region of interest" description="Disordered" evidence="18">
    <location>
        <begin position="1321"/>
        <end position="1368"/>
    </location>
</feature>
<keyword evidence="10" id="KW-1133">Transmembrane helix</keyword>
<dbReference type="SUPFAM" id="SSF46934">
    <property type="entry name" value="UBA-like"/>
    <property type="match status" value="1"/>
</dbReference>
<name>A0A4S9KYF8_AURPU</name>
<evidence type="ECO:0000313" key="23">
    <source>
        <dbReference type="Proteomes" id="UP000306584"/>
    </source>
</evidence>
<feature type="compositionally biased region" description="Low complexity" evidence="18">
    <location>
        <begin position="419"/>
        <end position="428"/>
    </location>
</feature>
<dbReference type="GO" id="GO:0005886">
    <property type="term" value="C:plasma membrane"/>
    <property type="evidence" value="ECO:0007669"/>
    <property type="project" value="UniProtKB-SubCell"/>
</dbReference>
<evidence type="ECO:0000256" key="13">
    <source>
        <dbReference type="ARBA" id="ARBA00023136"/>
    </source>
</evidence>
<dbReference type="GO" id="GO:0016197">
    <property type="term" value="P:endosomal transport"/>
    <property type="evidence" value="ECO:0007669"/>
    <property type="project" value="TreeGrafter"/>
</dbReference>
<dbReference type="GO" id="GO:0010008">
    <property type="term" value="C:endosome membrane"/>
    <property type="evidence" value="ECO:0007669"/>
    <property type="project" value="UniProtKB-SubCell"/>
</dbReference>